<feature type="domain" description="Histidine kinase" evidence="15">
    <location>
        <begin position="250"/>
        <end position="463"/>
    </location>
</feature>
<evidence type="ECO:0000313" key="18">
    <source>
        <dbReference type="Proteomes" id="UP000483432"/>
    </source>
</evidence>
<dbReference type="NCBIfam" id="TIGR01386">
    <property type="entry name" value="cztS_silS_copS"/>
    <property type="match status" value="1"/>
</dbReference>
<keyword evidence="10 14" id="KW-0067">ATP-binding</keyword>
<proteinExistence type="predicted"/>
<dbReference type="SMART" id="SM00388">
    <property type="entry name" value="HisKA"/>
    <property type="match status" value="1"/>
</dbReference>
<evidence type="ECO:0000256" key="14">
    <source>
        <dbReference type="RuleBase" id="RU364088"/>
    </source>
</evidence>
<dbReference type="Pfam" id="PF21085">
    <property type="entry name" value="CusS"/>
    <property type="match status" value="1"/>
</dbReference>
<evidence type="ECO:0000256" key="5">
    <source>
        <dbReference type="ARBA" id="ARBA00022553"/>
    </source>
</evidence>
<dbReference type="SUPFAM" id="SSF47384">
    <property type="entry name" value="Homodimeric domain of signal transducing histidine kinase"/>
    <property type="match status" value="1"/>
</dbReference>
<dbReference type="CDD" id="cd00082">
    <property type="entry name" value="HisKA"/>
    <property type="match status" value="1"/>
</dbReference>
<dbReference type="InterPro" id="IPR003661">
    <property type="entry name" value="HisK_dim/P_dom"/>
</dbReference>
<evidence type="ECO:0000256" key="2">
    <source>
        <dbReference type="ARBA" id="ARBA00004429"/>
    </source>
</evidence>
<comment type="function">
    <text evidence="14">Member of a two-component regulatory system.</text>
</comment>
<dbReference type="PROSITE" id="PS50885">
    <property type="entry name" value="HAMP"/>
    <property type="match status" value="1"/>
</dbReference>
<keyword evidence="3 14" id="KW-1003">Cell membrane</keyword>
<sequence>MSTMSLTTRISLLFAIAASLVLLTTGFFLSHVVEAHFKEGDRHELNGKLELIQNLFKKANNPAALKRLPKQLDDALVGHHGLAVAVADATGNLWYTASGADFLRKQLHDCQRLPAQCTFGVLQEWEQSGAHYRGMAVTLTAGNGDAFTVAAARDIHVHESFMTTFRIVLAIAIVLAALATAVLGWVSTRWGLRPLRRVTETISGISAEHLSDRLPTRGLPTELEPLAIAFNAMLARLDDSFRRLSEFSSNIAHELRTPISNLMTQTQVALSSARDKDAYKEILYSSLEEYERMAQMVSGMLYLAQADNGLLRPGTEIVDLEKETQGLFDYFEAWAEERLVSLTKSGSASVSGDKLMLRRALSNLISNAIRHTPPGQAVHVAFNDLGRQATVSVENPGPDIPAEHFAKLFDRFYRIDPSRQRSGDGAGLGLAIVKSIVDIHGGTISVTSTNEMTRFQLIFPALGE</sequence>
<evidence type="ECO:0000259" key="16">
    <source>
        <dbReference type="PROSITE" id="PS50885"/>
    </source>
</evidence>
<accession>A0A7C9NT83</accession>
<dbReference type="InterPro" id="IPR050428">
    <property type="entry name" value="TCS_sensor_his_kinase"/>
</dbReference>
<feature type="domain" description="HAMP" evidence="16">
    <location>
        <begin position="189"/>
        <end position="242"/>
    </location>
</feature>
<dbReference type="GO" id="GO:0005886">
    <property type="term" value="C:plasma membrane"/>
    <property type="evidence" value="ECO:0007669"/>
    <property type="project" value="UniProtKB-SubCell"/>
</dbReference>
<dbReference type="Pfam" id="PF00672">
    <property type="entry name" value="HAMP"/>
    <property type="match status" value="1"/>
</dbReference>
<dbReference type="Gene3D" id="6.10.340.10">
    <property type="match status" value="1"/>
</dbReference>
<dbReference type="Pfam" id="PF00512">
    <property type="entry name" value="HisKA"/>
    <property type="match status" value="1"/>
</dbReference>
<dbReference type="FunFam" id="1.10.287.130:FF:000001">
    <property type="entry name" value="Two-component sensor histidine kinase"/>
    <property type="match status" value="1"/>
</dbReference>
<evidence type="ECO:0000259" key="15">
    <source>
        <dbReference type="PROSITE" id="PS50109"/>
    </source>
</evidence>
<dbReference type="GO" id="GO:0005524">
    <property type="term" value="F:ATP binding"/>
    <property type="evidence" value="ECO:0007669"/>
    <property type="project" value="UniProtKB-KW"/>
</dbReference>
<dbReference type="SMART" id="SM00304">
    <property type="entry name" value="HAMP"/>
    <property type="match status" value="1"/>
</dbReference>
<dbReference type="PANTHER" id="PTHR45436:SF15">
    <property type="entry name" value="SENSOR HISTIDINE KINASE CUSS"/>
    <property type="match status" value="1"/>
</dbReference>
<keyword evidence="4 14" id="KW-0997">Cell inner membrane</keyword>
<dbReference type="InterPro" id="IPR036890">
    <property type="entry name" value="HATPase_C_sf"/>
</dbReference>
<dbReference type="AlphaFoldDB" id="A0A7C9NT83"/>
<comment type="catalytic activity">
    <reaction evidence="1 14">
        <text>ATP + protein L-histidine = ADP + protein N-phospho-L-histidine.</text>
        <dbReference type="EC" id="2.7.13.3"/>
    </reaction>
</comment>
<dbReference type="InterPro" id="IPR003594">
    <property type="entry name" value="HATPase_dom"/>
</dbReference>
<dbReference type="PANTHER" id="PTHR45436">
    <property type="entry name" value="SENSOR HISTIDINE KINASE YKOH"/>
    <property type="match status" value="1"/>
</dbReference>
<keyword evidence="8 14" id="KW-0547">Nucleotide-binding</keyword>
<name>A0A7C9NT83_9PROT</name>
<dbReference type="SMART" id="SM00387">
    <property type="entry name" value="HATPase_c"/>
    <property type="match status" value="1"/>
</dbReference>
<dbReference type="Gene3D" id="1.10.287.130">
    <property type="match status" value="1"/>
</dbReference>
<evidence type="ECO:0000313" key="17">
    <source>
        <dbReference type="EMBL" id="NDP48501.1"/>
    </source>
</evidence>
<evidence type="ECO:0000256" key="11">
    <source>
        <dbReference type="ARBA" id="ARBA00022989"/>
    </source>
</evidence>
<keyword evidence="7 14" id="KW-0812">Transmembrane</keyword>
<dbReference type="InterPro" id="IPR006290">
    <property type="entry name" value="CztS_silS_copS"/>
</dbReference>
<evidence type="ECO:0000256" key="10">
    <source>
        <dbReference type="ARBA" id="ARBA00022840"/>
    </source>
</evidence>
<keyword evidence="11 14" id="KW-1133">Transmembrane helix</keyword>
<dbReference type="EC" id="2.7.13.3" evidence="14"/>
<dbReference type="PRINTS" id="PR00344">
    <property type="entry name" value="BCTRLSENSOR"/>
</dbReference>
<evidence type="ECO:0000256" key="3">
    <source>
        <dbReference type="ARBA" id="ARBA00022475"/>
    </source>
</evidence>
<gene>
    <name evidence="17" type="ORF">GZ085_08965</name>
</gene>
<dbReference type="GO" id="GO:0000155">
    <property type="term" value="F:phosphorelay sensor kinase activity"/>
    <property type="evidence" value="ECO:0007669"/>
    <property type="project" value="InterPro"/>
</dbReference>
<keyword evidence="13 14" id="KW-0472">Membrane</keyword>
<evidence type="ECO:0000256" key="7">
    <source>
        <dbReference type="ARBA" id="ARBA00022692"/>
    </source>
</evidence>
<keyword evidence="5" id="KW-0597">Phosphoprotein</keyword>
<protein>
    <recommendedName>
        <fullName evidence="14">Sensor protein</fullName>
        <ecNumber evidence="14">2.7.13.3</ecNumber>
    </recommendedName>
</protein>
<dbReference type="EMBL" id="JAAFGW010000123">
    <property type="protein sequence ID" value="NDP48501.1"/>
    <property type="molecule type" value="Genomic_DNA"/>
</dbReference>
<evidence type="ECO:0000256" key="8">
    <source>
        <dbReference type="ARBA" id="ARBA00022741"/>
    </source>
</evidence>
<dbReference type="InterPro" id="IPR036097">
    <property type="entry name" value="HisK_dim/P_sf"/>
</dbReference>
<evidence type="ECO:0000256" key="12">
    <source>
        <dbReference type="ARBA" id="ARBA00023012"/>
    </source>
</evidence>
<dbReference type="CDD" id="cd06225">
    <property type="entry name" value="HAMP"/>
    <property type="match status" value="1"/>
</dbReference>
<feature type="transmembrane region" description="Helical" evidence="14">
    <location>
        <begin position="167"/>
        <end position="187"/>
    </location>
</feature>
<comment type="caution">
    <text evidence="17">The sequence shown here is derived from an EMBL/GenBank/DDBJ whole genome shotgun (WGS) entry which is preliminary data.</text>
</comment>
<dbReference type="CDD" id="cd00075">
    <property type="entry name" value="HATPase"/>
    <property type="match status" value="1"/>
</dbReference>
<dbReference type="SUPFAM" id="SSF158472">
    <property type="entry name" value="HAMP domain-like"/>
    <property type="match status" value="1"/>
</dbReference>
<dbReference type="InterPro" id="IPR003660">
    <property type="entry name" value="HAMP_dom"/>
</dbReference>
<dbReference type="Gene3D" id="3.30.565.10">
    <property type="entry name" value="Histidine kinase-like ATPase, C-terminal domain"/>
    <property type="match status" value="1"/>
</dbReference>
<evidence type="ECO:0000256" key="9">
    <source>
        <dbReference type="ARBA" id="ARBA00022777"/>
    </source>
</evidence>
<dbReference type="InterPro" id="IPR048590">
    <property type="entry name" value="CusS-like_sensor"/>
</dbReference>
<dbReference type="Proteomes" id="UP000483432">
    <property type="component" value="Unassembled WGS sequence"/>
</dbReference>
<keyword evidence="6 14" id="KW-0808">Transferase</keyword>
<organism evidence="17 18">
    <name type="scientific">Sulfuriferula multivorans</name>
    <dbReference type="NCBI Taxonomy" id="1559896"/>
    <lineage>
        <taxon>Bacteria</taxon>
        <taxon>Pseudomonadati</taxon>
        <taxon>Pseudomonadota</taxon>
        <taxon>Betaproteobacteria</taxon>
        <taxon>Nitrosomonadales</taxon>
        <taxon>Sulfuricellaceae</taxon>
        <taxon>Sulfuriferula</taxon>
    </lineage>
</organism>
<evidence type="ECO:0000256" key="6">
    <source>
        <dbReference type="ARBA" id="ARBA00022679"/>
    </source>
</evidence>
<dbReference type="Pfam" id="PF02518">
    <property type="entry name" value="HATPase_c"/>
    <property type="match status" value="1"/>
</dbReference>
<dbReference type="FunFam" id="3.30.565.10:FF:000006">
    <property type="entry name" value="Sensor histidine kinase WalK"/>
    <property type="match status" value="1"/>
</dbReference>
<reference evidence="17 18" key="1">
    <citation type="submission" date="2019-09" db="EMBL/GenBank/DDBJ databases">
        <title>H2 Metabolism Revealed by Metagenomic Analysis in Subglacial Sediment of East Antarctica.</title>
        <authorList>
            <person name="Yang Z."/>
            <person name="Zhang Y."/>
            <person name="Lv Y."/>
            <person name="Yan W."/>
            <person name="Xiao X."/>
            <person name="Sun B."/>
            <person name="Ma H."/>
        </authorList>
    </citation>
    <scope>NUCLEOTIDE SEQUENCE [LARGE SCALE GENOMIC DNA]</scope>
    <source>
        <strain evidence="17">Bin2_2</strain>
    </source>
</reference>
<dbReference type="InterPro" id="IPR004358">
    <property type="entry name" value="Sig_transdc_His_kin-like_C"/>
</dbReference>
<evidence type="ECO:0000256" key="1">
    <source>
        <dbReference type="ARBA" id="ARBA00000085"/>
    </source>
</evidence>
<keyword evidence="9 14" id="KW-0418">Kinase</keyword>
<dbReference type="SUPFAM" id="SSF55874">
    <property type="entry name" value="ATPase domain of HSP90 chaperone/DNA topoisomerase II/histidine kinase"/>
    <property type="match status" value="1"/>
</dbReference>
<dbReference type="PROSITE" id="PS50109">
    <property type="entry name" value="HIS_KIN"/>
    <property type="match status" value="1"/>
</dbReference>
<evidence type="ECO:0000256" key="13">
    <source>
        <dbReference type="ARBA" id="ARBA00023136"/>
    </source>
</evidence>
<evidence type="ECO:0000256" key="4">
    <source>
        <dbReference type="ARBA" id="ARBA00022519"/>
    </source>
</evidence>
<comment type="subcellular location">
    <subcellularLocation>
        <location evidence="2">Cell inner membrane</location>
        <topology evidence="2">Multi-pass membrane protein</topology>
    </subcellularLocation>
</comment>
<keyword evidence="12 14" id="KW-0902">Two-component regulatory system</keyword>
<dbReference type="InterPro" id="IPR005467">
    <property type="entry name" value="His_kinase_dom"/>
</dbReference>